<comment type="caution">
    <text evidence="2">The sequence shown here is derived from an EMBL/GenBank/DDBJ whole genome shotgun (WGS) entry which is preliminary data.</text>
</comment>
<dbReference type="Gene3D" id="2.10.25.10">
    <property type="entry name" value="Laminin"/>
    <property type="match status" value="1"/>
</dbReference>
<proteinExistence type="predicted"/>
<keyword evidence="3" id="KW-1185">Reference proteome</keyword>
<accession>A0ABQ9JQS7</accession>
<evidence type="ECO:0000313" key="3">
    <source>
        <dbReference type="Proteomes" id="UP001162164"/>
    </source>
</evidence>
<gene>
    <name evidence="2" type="ORF">NQ317_007198</name>
</gene>
<organism evidence="2 3">
    <name type="scientific">Molorchus minor</name>
    <dbReference type="NCBI Taxonomy" id="1323400"/>
    <lineage>
        <taxon>Eukaryota</taxon>
        <taxon>Metazoa</taxon>
        <taxon>Ecdysozoa</taxon>
        <taxon>Arthropoda</taxon>
        <taxon>Hexapoda</taxon>
        <taxon>Insecta</taxon>
        <taxon>Pterygota</taxon>
        <taxon>Neoptera</taxon>
        <taxon>Endopterygota</taxon>
        <taxon>Coleoptera</taxon>
        <taxon>Polyphaga</taxon>
        <taxon>Cucujiformia</taxon>
        <taxon>Chrysomeloidea</taxon>
        <taxon>Cerambycidae</taxon>
        <taxon>Lamiinae</taxon>
        <taxon>Monochamini</taxon>
        <taxon>Molorchus</taxon>
    </lineage>
</organism>
<protein>
    <submittedName>
        <fullName evidence="2">Uncharacterized protein</fullName>
    </submittedName>
</protein>
<reference evidence="2" key="1">
    <citation type="journal article" date="2023" name="Insect Mol. Biol.">
        <title>Genome sequencing provides insights into the evolution of gene families encoding plant cell wall-degrading enzymes in longhorned beetles.</title>
        <authorList>
            <person name="Shin N.R."/>
            <person name="Okamura Y."/>
            <person name="Kirsch R."/>
            <person name="Pauchet Y."/>
        </authorList>
    </citation>
    <scope>NUCLEOTIDE SEQUENCE</scope>
    <source>
        <strain evidence="2">MMC_N1</strain>
    </source>
</reference>
<sequence>MEMMKLSIARNRKREKIPLAVAGGGGGLGLGRFSVDSVNQHGQAINTSRPPFNGKMYSPKYAGSGGGWSIYPDTIDASYKQMMGSSLQVGGIGGMACYNSTDHRGDGGFGGGGGGCRYGGGGGGFSGGDAPSANTTNGEGGYSFIDPSKTIPNFSEAHSGYNPGAGYVLIIPAITGCDCEHSCVALDAKRSQVTCICPNPWKLAEDKKTCIREFKAVDKLLSMDTAASSSKISPVAIPNNMHNHSNHNNNLKTEYSLKSGVSLDAAALAKQAMTPSQNKKYANITTGESIKSNGFLQNDPFSTRGSKQNFLNESEINC</sequence>
<dbReference type="EMBL" id="JAPWTJ010000293">
    <property type="protein sequence ID" value="KAJ8980042.1"/>
    <property type="molecule type" value="Genomic_DNA"/>
</dbReference>
<evidence type="ECO:0000313" key="2">
    <source>
        <dbReference type="EMBL" id="KAJ8980042.1"/>
    </source>
</evidence>
<evidence type="ECO:0000256" key="1">
    <source>
        <dbReference type="SAM" id="MobiDB-lite"/>
    </source>
</evidence>
<dbReference type="Proteomes" id="UP001162164">
    <property type="component" value="Unassembled WGS sequence"/>
</dbReference>
<feature type="region of interest" description="Disordered" evidence="1">
    <location>
        <begin position="293"/>
        <end position="318"/>
    </location>
</feature>
<name>A0ABQ9JQS7_9CUCU</name>